<evidence type="ECO:0008006" key="4">
    <source>
        <dbReference type="Google" id="ProtNLM"/>
    </source>
</evidence>
<accession>A0AAV5V093</accession>
<feature type="transmembrane region" description="Helical" evidence="1">
    <location>
        <begin position="347"/>
        <end position="367"/>
    </location>
</feature>
<dbReference type="InterPro" id="IPR019428">
    <property type="entry name" value="7TM_GPCR_serpentine_rcpt_Str"/>
</dbReference>
<feature type="transmembrane region" description="Helical" evidence="1">
    <location>
        <begin position="224"/>
        <end position="249"/>
    </location>
</feature>
<keyword evidence="1" id="KW-1133">Transmembrane helix</keyword>
<feature type="non-terminal residue" evidence="2">
    <location>
        <position position="1"/>
    </location>
</feature>
<feature type="transmembrane region" description="Helical" evidence="1">
    <location>
        <begin position="269"/>
        <end position="289"/>
    </location>
</feature>
<keyword evidence="1" id="KW-0812">Transmembrane</keyword>
<evidence type="ECO:0000313" key="3">
    <source>
        <dbReference type="Proteomes" id="UP001432322"/>
    </source>
</evidence>
<dbReference type="AlphaFoldDB" id="A0AAV5V093"/>
<evidence type="ECO:0000256" key="1">
    <source>
        <dbReference type="SAM" id="Phobius"/>
    </source>
</evidence>
<organism evidence="2 3">
    <name type="scientific">Pristionchus fissidentatus</name>
    <dbReference type="NCBI Taxonomy" id="1538716"/>
    <lineage>
        <taxon>Eukaryota</taxon>
        <taxon>Metazoa</taxon>
        <taxon>Ecdysozoa</taxon>
        <taxon>Nematoda</taxon>
        <taxon>Chromadorea</taxon>
        <taxon>Rhabditida</taxon>
        <taxon>Rhabditina</taxon>
        <taxon>Diplogasteromorpha</taxon>
        <taxon>Diplogasteroidea</taxon>
        <taxon>Neodiplogasteridae</taxon>
        <taxon>Pristionchus</taxon>
    </lineage>
</organism>
<feature type="transmembrane region" description="Helical" evidence="1">
    <location>
        <begin position="72"/>
        <end position="91"/>
    </location>
</feature>
<keyword evidence="1" id="KW-0472">Membrane</keyword>
<feature type="transmembrane region" description="Helical" evidence="1">
    <location>
        <begin position="301"/>
        <end position="327"/>
    </location>
</feature>
<keyword evidence="3" id="KW-1185">Reference proteome</keyword>
<dbReference type="SUPFAM" id="SSF81321">
    <property type="entry name" value="Family A G protein-coupled receptor-like"/>
    <property type="match status" value="1"/>
</dbReference>
<protein>
    <recommendedName>
        <fullName evidence="4">G protein-coupled receptor</fullName>
    </recommendedName>
</protein>
<feature type="transmembrane region" description="Helical" evidence="1">
    <location>
        <begin position="111"/>
        <end position="133"/>
    </location>
</feature>
<dbReference type="PANTHER" id="PTHR22943">
    <property type="entry name" value="7-TRANSMEMBRANE DOMAIN RECEPTOR C.ELEGANS"/>
    <property type="match status" value="1"/>
</dbReference>
<dbReference type="PANTHER" id="PTHR22943:SF248">
    <property type="entry name" value="SEVEN TM RECEPTOR"/>
    <property type="match status" value="1"/>
</dbReference>
<evidence type="ECO:0000313" key="2">
    <source>
        <dbReference type="EMBL" id="GMT12799.1"/>
    </source>
</evidence>
<sequence length="370" mass="42250">GIATFLNLLALHLIRTKSRKEISQYRKLLVIFLISGFMFALLHFILQPVVLIREKAFITYGVGWSTDIRFISGYYGVASMSFLILAMHFVYRALVLSNKTNSPILITNKVLAGIILILIVELAFWTALCVTFLCYKPEYESALGSLTSDLDNFPPEEEHGFRLFMFLGFVDGHLNYSAFITIITLICLCGVSLVLIISSSVIIIRVLQNTNHRSSSWRKYNYQLFVALYLQFLGPLLVLYLPCITYLMLPFLPNNGIRSPPWLLSLCYSIYPIVIAMFLNVLALYLIRTKSRKEINQYRKLLAIFLVSGSMFAIMHFILQPVCIFRLNTFITYGVGWMAGVEFISAYYGVVSMSFLILAMHFIYRALVLS</sequence>
<proteinExistence type="predicted"/>
<dbReference type="Pfam" id="PF10326">
    <property type="entry name" value="7TM_GPCR_Str"/>
    <property type="match status" value="1"/>
</dbReference>
<feature type="transmembrane region" description="Helical" evidence="1">
    <location>
        <begin position="176"/>
        <end position="204"/>
    </location>
</feature>
<reference evidence="2" key="1">
    <citation type="submission" date="2023-10" db="EMBL/GenBank/DDBJ databases">
        <title>Genome assembly of Pristionchus species.</title>
        <authorList>
            <person name="Yoshida K."/>
            <person name="Sommer R.J."/>
        </authorList>
    </citation>
    <scope>NUCLEOTIDE SEQUENCE</scope>
    <source>
        <strain evidence="2">RS5133</strain>
    </source>
</reference>
<dbReference type="Proteomes" id="UP001432322">
    <property type="component" value="Unassembled WGS sequence"/>
</dbReference>
<feature type="transmembrane region" description="Helical" evidence="1">
    <location>
        <begin position="28"/>
        <end position="52"/>
    </location>
</feature>
<dbReference type="EMBL" id="BTSY01000002">
    <property type="protein sequence ID" value="GMT12799.1"/>
    <property type="molecule type" value="Genomic_DNA"/>
</dbReference>
<gene>
    <name evidence="2" type="ORF">PFISCL1PPCAC_4096</name>
</gene>
<name>A0AAV5V093_9BILA</name>
<comment type="caution">
    <text evidence="2">The sequence shown here is derived from an EMBL/GenBank/DDBJ whole genome shotgun (WGS) entry which is preliminary data.</text>
</comment>
<feature type="non-terminal residue" evidence="2">
    <location>
        <position position="370"/>
    </location>
</feature>